<feature type="non-terminal residue" evidence="1">
    <location>
        <position position="1"/>
    </location>
</feature>
<evidence type="ECO:0000313" key="1">
    <source>
        <dbReference type="EMBL" id="CAK9328040.1"/>
    </source>
</evidence>
<name>A0ABP0ZB20_9ROSI</name>
<feature type="non-terminal residue" evidence="1">
    <location>
        <position position="104"/>
    </location>
</feature>
<keyword evidence="2" id="KW-1185">Reference proteome</keyword>
<proteinExistence type="predicted"/>
<sequence>WKPSQNKHTALALRTRRCRHLPYTRKTRTKTLSLVAVLRVALLWSSASGPTVSGLQSSSFPPDLAKQPFRSWSSALAPAYCCLRPTSSVPALSLLVPALFTTSF</sequence>
<organism evidence="1 2">
    <name type="scientific">Citrullus colocynthis</name>
    <name type="common">colocynth</name>
    <dbReference type="NCBI Taxonomy" id="252529"/>
    <lineage>
        <taxon>Eukaryota</taxon>
        <taxon>Viridiplantae</taxon>
        <taxon>Streptophyta</taxon>
        <taxon>Embryophyta</taxon>
        <taxon>Tracheophyta</taxon>
        <taxon>Spermatophyta</taxon>
        <taxon>Magnoliopsida</taxon>
        <taxon>eudicotyledons</taxon>
        <taxon>Gunneridae</taxon>
        <taxon>Pentapetalae</taxon>
        <taxon>rosids</taxon>
        <taxon>fabids</taxon>
        <taxon>Cucurbitales</taxon>
        <taxon>Cucurbitaceae</taxon>
        <taxon>Benincaseae</taxon>
        <taxon>Citrullus</taxon>
    </lineage>
</organism>
<gene>
    <name evidence="1" type="ORF">CITCOLO1_LOCUS20443</name>
</gene>
<accession>A0ABP0ZB20</accession>
<dbReference type="Proteomes" id="UP001642487">
    <property type="component" value="Chromosome 8"/>
</dbReference>
<reference evidence="1 2" key="1">
    <citation type="submission" date="2024-03" db="EMBL/GenBank/DDBJ databases">
        <authorList>
            <person name="Gkanogiannis A."/>
            <person name="Becerra Lopez-Lavalle L."/>
        </authorList>
    </citation>
    <scope>NUCLEOTIDE SEQUENCE [LARGE SCALE GENOMIC DNA]</scope>
</reference>
<evidence type="ECO:0000313" key="2">
    <source>
        <dbReference type="Proteomes" id="UP001642487"/>
    </source>
</evidence>
<protein>
    <submittedName>
        <fullName evidence="1">Uncharacterized protein</fullName>
    </submittedName>
</protein>
<dbReference type="EMBL" id="OZ021742">
    <property type="protein sequence ID" value="CAK9328040.1"/>
    <property type="molecule type" value="Genomic_DNA"/>
</dbReference>